<accession>A0A6A5UA88</accession>
<evidence type="ECO:0000256" key="1">
    <source>
        <dbReference type="SAM" id="Phobius"/>
    </source>
</evidence>
<keyword evidence="1" id="KW-0472">Membrane</keyword>
<dbReference type="Proteomes" id="UP000800035">
    <property type="component" value="Unassembled WGS sequence"/>
</dbReference>
<organism evidence="2 3">
    <name type="scientific">Byssothecium circinans</name>
    <dbReference type="NCBI Taxonomy" id="147558"/>
    <lineage>
        <taxon>Eukaryota</taxon>
        <taxon>Fungi</taxon>
        <taxon>Dikarya</taxon>
        <taxon>Ascomycota</taxon>
        <taxon>Pezizomycotina</taxon>
        <taxon>Dothideomycetes</taxon>
        <taxon>Pleosporomycetidae</taxon>
        <taxon>Pleosporales</taxon>
        <taxon>Massarineae</taxon>
        <taxon>Massarinaceae</taxon>
        <taxon>Byssothecium</taxon>
    </lineage>
</organism>
<proteinExistence type="predicted"/>
<dbReference type="EMBL" id="ML976984">
    <property type="protein sequence ID" value="KAF1959776.1"/>
    <property type="molecule type" value="Genomic_DNA"/>
</dbReference>
<keyword evidence="1" id="KW-1133">Transmembrane helix</keyword>
<sequence length="67" mass="7280">MVQSQKVSPALCSLIVSGLGGPVLAMAALYSLYKQLSRLYTSSYFCFLLLLTPTPTFTVIVTSFMLP</sequence>
<reference evidence="2" key="1">
    <citation type="journal article" date="2020" name="Stud. Mycol.">
        <title>101 Dothideomycetes genomes: a test case for predicting lifestyles and emergence of pathogens.</title>
        <authorList>
            <person name="Haridas S."/>
            <person name="Albert R."/>
            <person name="Binder M."/>
            <person name="Bloem J."/>
            <person name="Labutti K."/>
            <person name="Salamov A."/>
            <person name="Andreopoulos B."/>
            <person name="Baker S."/>
            <person name="Barry K."/>
            <person name="Bills G."/>
            <person name="Bluhm B."/>
            <person name="Cannon C."/>
            <person name="Castanera R."/>
            <person name="Culley D."/>
            <person name="Daum C."/>
            <person name="Ezra D."/>
            <person name="Gonzalez J."/>
            <person name="Henrissat B."/>
            <person name="Kuo A."/>
            <person name="Liang C."/>
            <person name="Lipzen A."/>
            <person name="Lutzoni F."/>
            <person name="Magnuson J."/>
            <person name="Mondo S."/>
            <person name="Nolan M."/>
            <person name="Ohm R."/>
            <person name="Pangilinan J."/>
            <person name="Park H.-J."/>
            <person name="Ramirez L."/>
            <person name="Alfaro M."/>
            <person name="Sun H."/>
            <person name="Tritt A."/>
            <person name="Yoshinaga Y."/>
            <person name="Zwiers L.-H."/>
            <person name="Turgeon B."/>
            <person name="Goodwin S."/>
            <person name="Spatafora J."/>
            <person name="Crous P."/>
            <person name="Grigoriev I."/>
        </authorList>
    </citation>
    <scope>NUCLEOTIDE SEQUENCE</scope>
    <source>
        <strain evidence="2">CBS 675.92</strain>
    </source>
</reference>
<protein>
    <submittedName>
        <fullName evidence="2">Uncharacterized protein</fullName>
    </submittedName>
</protein>
<dbReference type="AlphaFoldDB" id="A0A6A5UA88"/>
<name>A0A6A5UA88_9PLEO</name>
<keyword evidence="1" id="KW-0812">Transmembrane</keyword>
<feature type="transmembrane region" description="Helical" evidence="1">
    <location>
        <begin position="45"/>
        <end position="66"/>
    </location>
</feature>
<keyword evidence="3" id="KW-1185">Reference proteome</keyword>
<gene>
    <name evidence="2" type="ORF">CC80DRAFT_489865</name>
</gene>
<evidence type="ECO:0000313" key="3">
    <source>
        <dbReference type="Proteomes" id="UP000800035"/>
    </source>
</evidence>
<feature type="transmembrane region" description="Helical" evidence="1">
    <location>
        <begin position="14"/>
        <end position="33"/>
    </location>
</feature>
<evidence type="ECO:0000313" key="2">
    <source>
        <dbReference type="EMBL" id="KAF1959776.1"/>
    </source>
</evidence>